<gene>
    <name evidence="3" type="ORF">DFR75_102754</name>
</gene>
<feature type="transmembrane region" description="Helical" evidence="1">
    <location>
        <begin position="80"/>
        <end position="98"/>
    </location>
</feature>
<feature type="transmembrane region" description="Helical" evidence="1">
    <location>
        <begin position="50"/>
        <end position="68"/>
    </location>
</feature>
<evidence type="ECO:0000313" key="4">
    <source>
        <dbReference type="Proteomes" id="UP000295087"/>
    </source>
</evidence>
<comment type="caution">
    <text evidence="3">The sequence shown here is derived from an EMBL/GenBank/DDBJ whole genome shotgun (WGS) entry which is preliminary data.</text>
</comment>
<keyword evidence="1" id="KW-1133">Transmembrane helix</keyword>
<dbReference type="AlphaFoldDB" id="A0A4R6PSI6"/>
<feature type="transmembrane region" description="Helical" evidence="1">
    <location>
        <begin position="218"/>
        <end position="235"/>
    </location>
</feature>
<sequence length="319" mass="32326">MVREHGVGVALERLVAGGVISGDQRDAVLRAVEEQERAGRAPTGRVLAEIVAYLGAGLVAAGLGLFLDRAWADVADTGRVVLLAVVTGCSLGGAVVLAGGRPGLFRRVPIATAVRTRLASALLVLAAMATSGTVAIAFGERGGDAEIAALCAGLLVAALGYLMVPSLLGMIAIAGFGVATIVELTDGTHRWLWQGIALMIFGAVWFGLAWARLLVLDWAGFLLGGLIATTGAQSVTIGESLWRPMLTGFVGVIFLGAYLLRREPVLVLGGSACIAIGVGQVVADNTSGGPAVASVVLAVGAIVLTGGLIATVVGPKHPR</sequence>
<feature type="transmembrane region" description="Helical" evidence="1">
    <location>
        <begin position="191"/>
        <end position="211"/>
    </location>
</feature>
<feature type="transmembrane region" description="Helical" evidence="1">
    <location>
        <begin position="265"/>
        <end position="283"/>
    </location>
</feature>
<keyword evidence="1" id="KW-0812">Transmembrane</keyword>
<dbReference type="RefSeq" id="WP_067490500.1">
    <property type="nucleotide sequence ID" value="NZ_JBHXPO010000005.1"/>
</dbReference>
<keyword evidence="1" id="KW-0472">Membrane</keyword>
<evidence type="ECO:0000259" key="2">
    <source>
        <dbReference type="Pfam" id="PF09925"/>
    </source>
</evidence>
<dbReference type="EMBL" id="SNXK01000002">
    <property type="protein sequence ID" value="TDP40032.1"/>
    <property type="molecule type" value="Genomic_DNA"/>
</dbReference>
<evidence type="ECO:0000256" key="1">
    <source>
        <dbReference type="SAM" id="Phobius"/>
    </source>
</evidence>
<feature type="transmembrane region" description="Helical" evidence="1">
    <location>
        <begin position="118"/>
        <end position="138"/>
    </location>
</feature>
<dbReference type="Pfam" id="PF09925">
    <property type="entry name" value="DUF2157"/>
    <property type="match status" value="1"/>
</dbReference>
<keyword evidence="4" id="KW-1185">Reference proteome</keyword>
<accession>A0A4R6PSI6</accession>
<name>A0A4R6PSI6_NOCIG</name>
<evidence type="ECO:0000313" key="3">
    <source>
        <dbReference type="EMBL" id="TDP40032.1"/>
    </source>
</evidence>
<protein>
    <submittedName>
        <fullName evidence="3">Putative membrane protein DUF2157</fullName>
    </submittedName>
</protein>
<reference evidence="3 4" key="1">
    <citation type="submission" date="2019-03" db="EMBL/GenBank/DDBJ databases">
        <title>Genomic Encyclopedia of Type Strains, Phase IV (KMG-IV): sequencing the most valuable type-strain genomes for metagenomic binning, comparative biology and taxonomic classification.</title>
        <authorList>
            <person name="Goeker M."/>
        </authorList>
    </citation>
    <scope>NUCLEOTIDE SEQUENCE [LARGE SCALE GENOMIC DNA]</scope>
    <source>
        <strain evidence="3 4">DSM 44496</strain>
    </source>
</reference>
<feature type="domain" description="DUF2157" evidence="2">
    <location>
        <begin position="13"/>
        <end position="161"/>
    </location>
</feature>
<organism evidence="3 4">
    <name type="scientific">Nocardia ignorata</name>
    <dbReference type="NCBI Taxonomy" id="145285"/>
    <lineage>
        <taxon>Bacteria</taxon>
        <taxon>Bacillati</taxon>
        <taxon>Actinomycetota</taxon>
        <taxon>Actinomycetes</taxon>
        <taxon>Mycobacteriales</taxon>
        <taxon>Nocardiaceae</taxon>
        <taxon>Nocardia</taxon>
    </lineage>
</organism>
<dbReference type="Proteomes" id="UP000295087">
    <property type="component" value="Unassembled WGS sequence"/>
</dbReference>
<dbReference type="InterPro" id="IPR018677">
    <property type="entry name" value="DUF2157"/>
</dbReference>
<proteinExistence type="predicted"/>
<feature type="transmembrane region" description="Helical" evidence="1">
    <location>
        <begin position="150"/>
        <end position="179"/>
    </location>
</feature>
<feature type="transmembrane region" description="Helical" evidence="1">
    <location>
        <begin position="241"/>
        <end position="260"/>
    </location>
</feature>
<feature type="transmembrane region" description="Helical" evidence="1">
    <location>
        <begin position="289"/>
        <end position="313"/>
    </location>
</feature>